<dbReference type="SUPFAM" id="SSF52540">
    <property type="entry name" value="P-loop containing nucleoside triphosphate hydrolases"/>
    <property type="match status" value="1"/>
</dbReference>
<dbReference type="FunFam" id="3.40.50.300:FF:000823">
    <property type="entry name" value="Small GTPase RAB, putative"/>
    <property type="match status" value="1"/>
</dbReference>
<dbReference type="SMART" id="SM00174">
    <property type="entry name" value="RHO"/>
    <property type="match status" value="1"/>
</dbReference>
<proteinExistence type="predicted"/>
<dbReference type="SMART" id="SM00176">
    <property type="entry name" value="RAN"/>
    <property type="match status" value="1"/>
</dbReference>
<dbReference type="InterPro" id="IPR005225">
    <property type="entry name" value="Small_GTP-bd"/>
</dbReference>
<dbReference type="Proteomes" id="UP000186817">
    <property type="component" value="Unassembled WGS sequence"/>
</dbReference>
<accession>A0A1Q9D2K9</accession>
<dbReference type="InterPro" id="IPR027417">
    <property type="entry name" value="P-loop_NTPase"/>
</dbReference>
<evidence type="ECO:0000313" key="2">
    <source>
        <dbReference type="EMBL" id="OLP89417.1"/>
    </source>
</evidence>
<dbReference type="NCBIfam" id="TIGR00231">
    <property type="entry name" value="small_GTP"/>
    <property type="match status" value="1"/>
</dbReference>
<keyword evidence="3" id="KW-1185">Reference proteome</keyword>
<evidence type="ECO:0000313" key="3">
    <source>
        <dbReference type="Proteomes" id="UP000186817"/>
    </source>
</evidence>
<dbReference type="SMART" id="SM00175">
    <property type="entry name" value="RAB"/>
    <property type="match status" value="1"/>
</dbReference>
<dbReference type="Pfam" id="PF00071">
    <property type="entry name" value="Ras"/>
    <property type="match status" value="1"/>
</dbReference>
<dbReference type="GO" id="GO:0003924">
    <property type="term" value="F:GTPase activity"/>
    <property type="evidence" value="ECO:0007669"/>
    <property type="project" value="InterPro"/>
</dbReference>
<dbReference type="PRINTS" id="PR00449">
    <property type="entry name" value="RASTRNSFRMNG"/>
</dbReference>
<name>A0A1Q9D2K9_SYMMI</name>
<dbReference type="PROSITE" id="PS51419">
    <property type="entry name" value="RAB"/>
    <property type="match status" value="1"/>
</dbReference>
<protein>
    <submittedName>
        <fullName evidence="2">Ras-related protein Rab5</fullName>
    </submittedName>
</protein>
<dbReference type="AlphaFoldDB" id="A0A1Q9D2K9"/>
<sequence length="730" mass="80424">MSGSSTWLFDCPVLLEDTCIVIDALHCFKRFTYHHSTCARTIYWGVYPLHLSILLSRGLPIKAYSLADTMSDEQSFQRVNPRYLQQTWSCIGNNIYMFISALLSGVLPRERGPTPEDLKTSFEERWVTVDRDMIAMASFGNADAELWEQDDLIEDDLGQLFEEDPAQDHAMAKRELHEVTASLAQPAPEDAVVGEAVAAELAAAASSSAKASSLAQVDLIKEPTLPRPMQPFLQFPNFQPGQQCATNAACLGRALALLPAMRKFILDIQLGECKVKSDWHVGQHELAMLRQLSLESGCRTSRQAAWHHLQKQIIGQDLEALPDDGRWSWPLALDEDEKPDLYLVLSIYRDAKFKTKNDSSRRLQDQRPSASPLPWTTVAAAKMVRLHKVTSHGWACAGFTSSCTVDPLGVLLAEVSTVKQSWEPDRMVVRLSDSTIEAIPRAPDLLLIGTAGTASDEPTAPKAFAVGDFARSAPGLKNLEKFLQDVPAQHRALPSARAKMLQLQESLEHVGKFCKAVDELAQPLVFARVLSKGPGERADGVFHFKLVLLGDASVGKSCLVVRFAKGEFYEYQEPTIGAAFMTQTVSLNTEVVKFEIWDTAGQERYKSLVPMYYRGAAAAVIVFDITSKESFDAAKAWVTELQNSDTLIALAGNKSDLEANRAVDKEAARTFADTNGLIYMETSAKTGQNVNELFNEIAVRLPRQLQEEQRARGFAVGQSSTSSAGCASSC</sequence>
<organism evidence="2 3">
    <name type="scientific">Symbiodinium microadriaticum</name>
    <name type="common">Dinoflagellate</name>
    <name type="synonym">Zooxanthella microadriatica</name>
    <dbReference type="NCBI Taxonomy" id="2951"/>
    <lineage>
        <taxon>Eukaryota</taxon>
        <taxon>Sar</taxon>
        <taxon>Alveolata</taxon>
        <taxon>Dinophyceae</taxon>
        <taxon>Suessiales</taxon>
        <taxon>Symbiodiniaceae</taxon>
        <taxon>Symbiodinium</taxon>
    </lineage>
</organism>
<dbReference type="PANTHER" id="PTHR47978">
    <property type="match status" value="1"/>
</dbReference>
<comment type="caution">
    <text evidence="2">The sequence shown here is derived from an EMBL/GenBank/DDBJ whole genome shotgun (WGS) entry which is preliminary data.</text>
</comment>
<keyword evidence="1" id="KW-0547">Nucleotide-binding</keyword>
<dbReference type="CDD" id="cd01860">
    <property type="entry name" value="Rab5_related"/>
    <property type="match status" value="1"/>
</dbReference>
<dbReference type="Gene3D" id="3.40.50.300">
    <property type="entry name" value="P-loop containing nucleotide triphosphate hydrolases"/>
    <property type="match status" value="1"/>
</dbReference>
<reference evidence="2 3" key="1">
    <citation type="submission" date="2016-02" db="EMBL/GenBank/DDBJ databases">
        <title>Genome analysis of coral dinoflagellate symbionts highlights evolutionary adaptations to a symbiotic lifestyle.</title>
        <authorList>
            <person name="Aranda M."/>
            <person name="Li Y."/>
            <person name="Liew Y.J."/>
            <person name="Baumgarten S."/>
            <person name="Simakov O."/>
            <person name="Wilson M."/>
            <person name="Piel J."/>
            <person name="Ashoor H."/>
            <person name="Bougouffa S."/>
            <person name="Bajic V.B."/>
            <person name="Ryu T."/>
            <person name="Ravasi T."/>
            <person name="Bayer T."/>
            <person name="Micklem G."/>
            <person name="Kim H."/>
            <person name="Bhak J."/>
            <person name="Lajeunesse T.C."/>
            <person name="Voolstra C.R."/>
        </authorList>
    </citation>
    <scope>NUCLEOTIDE SEQUENCE [LARGE SCALE GENOMIC DNA]</scope>
    <source>
        <strain evidence="2 3">CCMP2467</strain>
    </source>
</reference>
<dbReference type="OrthoDB" id="63533at2759"/>
<gene>
    <name evidence="2" type="primary">RAB5</name>
    <name evidence="2" type="ORF">AK812_SmicGene29122</name>
</gene>
<evidence type="ECO:0000256" key="1">
    <source>
        <dbReference type="ARBA" id="ARBA00022741"/>
    </source>
</evidence>
<dbReference type="PROSITE" id="PS51421">
    <property type="entry name" value="RAS"/>
    <property type="match status" value="1"/>
</dbReference>
<dbReference type="InterPro" id="IPR001806">
    <property type="entry name" value="Small_GTPase"/>
</dbReference>
<dbReference type="SMART" id="SM00173">
    <property type="entry name" value="RAS"/>
    <property type="match status" value="1"/>
</dbReference>
<dbReference type="SMART" id="SM00177">
    <property type="entry name" value="ARF"/>
    <property type="match status" value="1"/>
</dbReference>
<dbReference type="GO" id="GO:0005525">
    <property type="term" value="F:GTP binding"/>
    <property type="evidence" value="ECO:0007669"/>
    <property type="project" value="InterPro"/>
</dbReference>
<dbReference type="PROSITE" id="PS51420">
    <property type="entry name" value="RHO"/>
    <property type="match status" value="1"/>
</dbReference>
<dbReference type="EMBL" id="LSRX01000761">
    <property type="protein sequence ID" value="OLP89417.1"/>
    <property type="molecule type" value="Genomic_DNA"/>
</dbReference>